<dbReference type="CDD" id="cd00842">
    <property type="entry name" value="MPP_ASMase"/>
    <property type="match status" value="1"/>
</dbReference>
<dbReference type="EMBL" id="CACRXK020000312">
    <property type="protein sequence ID" value="CAB3980671.1"/>
    <property type="molecule type" value="Genomic_DNA"/>
</dbReference>
<keyword evidence="2" id="KW-0378">Hydrolase</keyword>
<evidence type="ECO:0000259" key="4">
    <source>
        <dbReference type="Pfam" id="PF00149"/>
    </source>
</evidence>
<proteinExistence type="inferred from homology"/>
<protein>
    <submittedName>
        <fullName evidence="5">Acid sphingomyelinase-like phosphodiesterase 3a</fullName>
    </submittedName>
</protein>
<comment type="similarity">
    <text evidence="1">Belongs to the acid sphingomyelinase family.</text>
</comment>
<sequence length="424" mass="48708">MGALPYSAPNKTAFNAHKFLLFKTSERKGSRFSRTTTLVFLLLIIVIVLVMLIALTYGKDLQCDDDDRNNLEHTRRKNSSTESNNLISFLLFSDVHLDQFYKSTAGIDSFCRNESEPSAYNAPYGRIGCDSPLRLLNDALNAMKKQANNLPNLDFIMLSGDSCAHSIETNRRKVVLENINTSSKAVKLTFPDIPYFPSIGNNDIPGHYVMPVENDTWYSDLLNIWQDAILCKQCNMSYQTTTEAELRKTFLYGGYYSVSIAGGKMTLLVLNSMYWDWKTWKPDDYFQERAEKQIKWLEEQLQLAKSTNKRVILTSHIPPGIDTYVEKTLWLTNFTDLYMDLVTNKFSEVVAGQIYAHFHKDSFRFLHGNKKDLSLKKSSYILLMPSISPVYNNNPNFRVVHLDPDLQAIKDYEQWYMNLVMATG</sequence>
<evidence type="ECO:0000256" key="2">
    <source>
        <dbReference type="ARBA" id="ARBA00022801"/>
    </source>
</evidence>
<accession>A0A6S7G4A1</accession>
<dbReference type="GO" id="GO:0005615">
    <property type="term" value="C:extracellular space"/>
    <property type="evidence" value="ECO:0007669"/>
    <property type="project" value="TreeGrafter"/>
</dbReference>
<keyword evidence="3" id="KW-0325">Glycoprotein</keyword>
<dbReference type="Gene3D" id="3.60.21.10">
    <property type="match status" value="1"/>
</dbReference>
<dbReference type="Pfam" id="PF00149">
    <property type="entry name" value="Metallophos"/>
    <property type="match status" value="1"/>
</dbReference>
<keyword evidence="6" id="KW-1185">Reference proteome</keyword>
<name>A0A6S7G4A1_PARCT</name>
<gene>
    <name evidence="5" type="ORF">PACLA_8A044028</name>
</gene>
<dbReference type="InterPro" id="IPR004843">
    <property type="entry name" value="Calcineurin-like_PHP"/>
</dbReference>
<dbReference type="GO" id="GO:0008081">
    <property type="term" value="F:phosphoric diester hydrolase activity"/>
    <property type="evidence" value="ECO:0007669"/>
    <property type="project" value="TreeGrafter"/>
</dbReference>
<feature type="domain" description="Calcineurin-like phosphoesterase" evidence="4">
    <location>
        <begin position="88"/>
        <end position="360"/>
    </location>
</feature>
<dbReference type="SUPFAM" id="SSF56300">
    <property type="entry name" value="Metallo-dependent phosphatases"/>
    <property type="match status" value="1"/>
</dbReference>
<dbReference type="InterPro" id="IPR029052">
    <property type="entry name" value="Metallo-depent_PP-like"/>
</dbReference>
<comment type="caution">
    <text evidence="5">The sequence shown here is derived from an EMBL/GenBank/DDBJ whole genome shotgun (WGS) entry which is preliminary data.</text>
</comment>
<dbReference type="InterPro" id="IPR041805">
    <property type="entry name" value="ASMase/PPN1_MPP"/>
</dbReference>
<dbReference type="PANTHER" id="PTHR10340:SF57">
    <property type="entry name" value="METALLOPHOS DOMAIN-CONTAINING PROTEIN"/>
    <property type="match status" value="1"/>
</dbReference>
<organism evidence="5 6">
    <name type="scientific">Paramuricea clavata</name>
    <name type="common">Red gorgonian</name>
    <name type="synonym">Violescent sea-whip</name>
    <dbReference type="NCBI Taxonomy" id="317549"/>
    <lineage>
        <taxon>Eukaryota</taxon>
        <taxon>Metazoa</taxon>
        <taxon>Cnidaria</taxon>
        <taxon>Anthozoa</taxon>
        <taxon>Octocorallia</taxon>
        <taxon>Malacalcyonacea</taxon>
        <taxon>Plexauridae</taxon>
        <taxon>Paramuricea</taxon>
    </lineage>
</organism>
<evidence type="ECO:0000256" key="3">
    <source>
        <dbReference type="ARBA" id="ARBA00023180"/>
    </source>
</evidence>
<dbReference type="AlphaFoldDB" id="A0A6S7G4A1"/>
<evidence type="ECO:0000313" key="6">
    <source>
        <dbReference type="Proteomes" id="UP001152795"/>
    </source>
</evidence>
<evidence type="ECO:0000256" key="1">
    <source>
        <dbReference type="ARBA" id="ARBA00008234"/>
    </source>
</evidence>
<evidence type="ECO:0000313" key="5">
    <source>
        <dbReference type="EMBL" id="CAB3980671.1"/>
    </source>
</evidence>
<dbReference type="OrthoDB" id="348678at2759"/>
<dbReference type="Proteomes" id="UP001152795">
    <property type="component" value="Unassembled WGS sequence"/>
</dbReference>
<dbReference type="PANTHER" id="PTHR10340">
    <property type="entry name" value="SPHINGOMYELIN PHOSPHODIESTERASE"/>
    <property type="match status" value="1"/>
</dbReference>
<reference evidence="5" key="1">
    <citation type="submission" date="2020-04" db="EMBL/GenBank/DDBJ databases">
        <authorList>
            <person name="Alioto T."/>
            <person name="Alioto T."/>
            <person name="Gomez Garrido J."/>
        </authorList>
    </citation>
    <scope>NUCLEOTIDE SEQUENCE</scope>
    <source>
        <strain evidence="5">A484AB</strain>
    </source>
</reference>